<dbReference type="Proteomes" id="UP000177579">
    <property type="component" value="Unassembled WGS sequence"/>
</dbReference>
<evidence type="ECO:0000313" key="2">
    <source>
        <dbReference type="Proteomes" id="UP000177579"/>
    </source>
</evidence>
<name>A0A1F5TSN1_9BACT</name>
<proteinExistence type="predicted"/>
<evidence type="ECO:0000313" key="1">
    <source>
        <dbReference type="EMBL" id="OGF41903.1"/>
    </source>
</evidence>
<accession>A0A1F5TSN1</accession>
<gene>
    <name evidence="1" type="ORF">A2531_04340</name>
</gene>
<dbReference type="EMBL" id="MFGO01000002">
    <property type="protein sequence ID" value="OGF41903.1"/>
    <property type="molecule type" value="Genomic_DNA"/>
</dbReference>
<reference evidence="1 2" key="1">
    <citation type="journal article" date="2016" name="Nat. Commun.">
        <title>Thousands of microbial genomes shed light on interconnected biogeochemical processes in an aquifer system.</title>
        <authorList>
            <person name="Anantharaman K."/>
            <person name="Brown C.T."/>
            <person name="Hug L.A."/>
            <person name="Sharon I."/>
            <person name="Castelle C.J."/>
            <person name="Probst A.J."/>
            <person name="Thomas B.C."/>
            <person name="Singh A."/>
            <person name="Wilkins M.J."/>
            <person name="Karaoz U."/>
            <person name="Brodie E.L."/>
            <person name="Williams K.H."/>
            <person name="Hubbard S.S."/>
            <person name="Banfield J.F."/>
        </authorList>
    </citation>
    <scope>NUCLEOTIDE SEQUENCE [LARGE SCALE GENOMIC DNA]</scope>
</reference>
<organism evidence="1 2">
    <name type="scientific">Candidatus Falkowbacteria bacterium RIFOXYD2_FULL_34_120</name>
    <dbReference type="NCBI Taxonomy" id="1798007"/>
    <lineage>
        <taxon>Bacteria</taxon>
        <taxon>Candidatus Falkowiibacteriota</taxon>
    </lineage>
</organism>
<protein>
    <submittedName>
        <fullName evidence="1">Uncharacterized protein</fullName>
    </submittedName>
</protein>
<dbReference type="AlphaFoldDB" id="A0A1F5TSN1"/>
<sequence>MFQYGTIEEKKSVLMGLGSNLTIKDKKVLISLPKYLEIVKDSNHSMNVITATFEPTNLRLDNIKTSSLEPAFTSMHSIVEELKNYFIKQTNIVIPRF</sequence>
<comment type="caution">
    <text evidence="1">The sequence shown here is derived from an EMBL/GenBank/DDBJ whole genome shotgun (WGS) entry which is preliminary data.</text>
</comment>